<evidence type="ECO:0000256" key="1">
    <source>
        <dbReference type="SAM" id="MobiDB-lite"/>
    </source>
</evidence>
<organism evidence="4 5">
    <name type="scientific">Plenodomus tracheiphilus IPT5</name>
    <dbReference type="NCBI Taxonomy" id="1408161"/>
    <lineage>
        <taxon>Eukaryota</taxon>
        <taxon>Fungi</taxon>
        <taxon>Dikarya</taxon>
        <taxon>Ascomycota</taxon>
        <taxon>Pezizomycotina</taxon>
        <taxon>Dothideomycetes</taxon>
        <taxon>Pleosporomycetidae</taxon>
        <taxon>Pleosporales</taxon>
        <taxon>Pleosporineae</taxon>
        <taxon>Leptosphaeriaceae</taxon>
        <taxon>Plenodomus</taxon>
    </lineage>
</organism>
<dbReference type="OrthoDB" id="3647246at2759"/>
<dbReference type="EMBL" id="MU006290">
    <property type="protein sequence ID" value="KAF2855661.1"/>
    <property type="molecule type" value="Genomic_DNA"/>
</dbReference>
<evidence type="ECO:0000313" key="4">
    <source>
        <dbReference type="EMBL" id="KAF2855661.1"/>
    </source>
</evidence>
<dbReference type="Pfam" id="PF23394">
    <property type="entry name" value="DUF7102"/>
    <property type="match status" value="1"/>
</dbReference>
<dbReference type="InterPro" id="IPR055528">
    <property type="entry name" value="DUF7102"/>
</dbReference>
<dbReference type="Proteomes" id="UP000799423">
    <property type="component" value="Unassembled WGS sequence"/>
</dbReference>
<name>A0A6A7BJJ3_9PLEO</name>
<evidence type="ECO:0000313" key="5">
    <source>
        <dbReference type="Proteomes" id="UP000799423"/>
    </source>
</evidence>
<dbReference type="InterPro" id="IPR057559">
    <property type="entry name" value="SAM_6"/>
</dbReference>
<protein>
    <submittedName>
        <fullName evidence="4">Uncharacterized protein</fullName>
    </submittedName>
</protein>
<dbReference type="Pfam" id="PF23395">
    <property type="entry name" value="SAM_6"/>
    <property type="match status" value="1"/>
</dbReference>
<evidence type="ECO:0000259" key="2">
    <source>
        <dbReference type="Pfam" id="PF23394"/>
    </source>
</evidence>
<keyword evidence="5" id="KW-1185">Reference proteome</keyword>
<sequence>MELDSDAVLDDESALKYARYYGLCVDYATEDLRIRDLAAPSDDKIDRDLRDLSITITTDLTSELIRERLAVSRDAALLLKSVHALQVAPTEDAPIVDRRKWMLSLRQEVPILSTDHDLDILSFGSAALPDLKNLKIPSEVTNVESDEGFEWPSKYFAYPAQCEEQVKAEKLGVTKDVLLCLQSAIRDDYQPQDLEDAIDAEVNGDSVTVEAKALEQQIMNADSLRRQGSGSSDSMLLDIINPQQISPLSEYKEPPVLKRRAEDLKVEGPLTPPMFSTSPMKKLKSVSFAEILAEYIPTMKPVHSGDDGDISSVDFDDYDDFLKEIEPLVAEVKRKVENEQLSGADTTARIDIPDLDFTLPIAPWNTYTLSHSGRHKSSETELDAQAKFLLRIKREDLKTATSWHGVSALERQLQWSIFTTHVSSIQLEEKLHGETELNKTLAELTTGNIAISASLVWKPDGLRILDEDEEEEEIESEDVEEQRGVEAVVRKRKLEMEEEVAEQMHKRAAIQSGVYSIGHAQHDQTRPASRHRSTQPRKESGNELMFGGFSASTALHKFMETRGRSIQPAQLQTKLPIQMNHALPVRSRAASHEVAISPAREISTQLPTIEIEKNPHHIAIPEHLPPGSFIVSSTLLHRRSLLKQIEHLYLSAEIIYRDYTLPHSPSQETDMILSPSTGLLFTTLQQIKQRSLPGQPTRSPLKQRVLALQPRYERLVVIISEGLTREMEQKGSSRPSDARDEEALLQFETFTGKLEGEVLIEFVKGGEMAFARRVVGIMAQYGLAYGSVDIGDIKPLAVETSWEIFLRRAGFNPFAAQVIVASLKDTMEMQIPRSFSSPSAILEYQDSVRVSGLPAFLMMSGDERIRHFQAVMGGARILKRVGAVLDQEWVSAVHGFKV</sequence>
<reference evidence="4" key="1">
    <citation type="submission" date="2020-01" db="EMBL/GenBank/DDBJ databases">
        <authorList>
            <consortium name="DOE Joint Genome Institute"/>
            <person name="Haridas S."/>
            <person name="Albert R."/>
            <person name="Binder M."/>
            <person name="Bloem J."/>
            <person name="Labutti K."/>
            <person name="Salamov A."/>
            <person name="Andreopoulos B."/>
            <person name="Baker S.E."/>
            <person name="Barry K."/>
            <person name="Bills G."/>
            <person name="Bluhm B.H."/>
            <person name="Cannon C."/>
            <person name="Castanera R."/>
            <person name="Culley D.E."/>
            <person name="Daum C."/>
            <person name="Ezra D."/>
            <person name="Gonzalez J.B."/>
            <person name="Henrissat B."/>
            <person name="Kuo A."/>
            <person name="Liang C."/>
            <person name="Lipzen A."/>
            <person name="Lutzoni F."/>
            <person name="Magnuson J."/>
            <person name="Mondo S."/>
            <person name="Nolan M."/>
            <person name="Ohm R."/>
            <person name="Pangilinan J."/>
            <person name="Park H.-J."/>
            <person name="Ramirez L."/>
            <person name="Alfaro M."/>
            <person name="Sun H."/>
            <person name="Tritt A."/>
            <person name="Yoshinaga Y."/>
            <person name="Zwiers L.-H."/>
            <person name="Turgeon B.G."/>
            <person name="Goodwin S.B."/>
            <person name="Spatafora J.W."/>
            <person name="Crous P.W."/>
            <person name="Grigoriev I.V."/>
        </authorList>
    </citation>
    <scope>NUCLEOTIDE SEQUENCE</scope>
    <source>
        <strain evidence="4">IPT5</strain>
    </source>
</reference>
<feature type="region of interest" description="Disordered" evidence="1">
    <location>
        <begin position="519"/>
        <end position="545"/>
    </location>
</feature>
<feature type="domain" description="DUF7102" evidence="2">
    <location>
        <begin position="628"/>
        <end position="783"/>
    </location>
</feature>
<proteinExistence type="predicted"/>
<feature type="domain" description="SAM-like" evidence="3">
    <location>
        <begin position="798"/>
        <end position="885"/>
    </location>
</feature>
<dbReference type="AlphaFoldDB" id="A0A6A7BJJ3"/>
<evidence type="ECO:0000259" key="3">
    <source>
        <dbReference type="Pfam" id="PF23395"/>
    </source>
</evidence>
<gene>
    <name evidence="4" type="ORF">T440DRAFT_535780</name>
</gene>
<accession>A0A6A7BJJ3</accession>